<dbReference type="InterPro" id="IPR046357">
    <property type="entry name" value="PPIase_dom_sf"/>
</dbReference>
<dbReference type="SUPFAM" id="SSF54534">
    <property type="entry name" value="FKBP-like"/>
    <property type="match status" value="1"/>
</dbReference>
<evidence type="ECO:0000256" key="1">
    <source>
        <dbReference type="ARBA" id="ARBA00000971"/>
    </source>
</evidence>
<dbReference type="PROSITE" id="PS01096">
    <property type="entry name" value="PPIC_PPIASE_1"/>
    <property type="match status" value="1"/>
</dbReference>
<evidence type="ECO:0000256" key="4">
    <source>
        <dbReference type="ARBA" id="ARBA00023110"/>
    </source>
</evidence>
<dbReference type="Proteomes" id="UP000269352">
    <property type="component" value="Unassembled WGS sequence"/>
</dbReference>
<dbReference type="SUPFAM" id="SSF109998">
    <property type="entry name" value="Triger factor/SurA peptide-binding domain-like"/>
    <property type="match status" value="1"/>
</dbReference>
<dbReference type="GO" id="GO:0003755">
    <property type="term" value="F:peptidyl-prolyl cis-trans isomerase activity"/>
    <property type="evidence" value="ECO:0007669"/>
    <property type="project" value="UniProtKB-KW"/>
</dbReference>
<evidence type="ECO:0000313" key="9">
    <source>
        <dbReference type="EMBL" id="GBR73102.1"/>
    </source>
</evidence>
<accession>A0A388T911</accession>
<dbReference type="InterPro" id="IPR023058">
    <property type="entry name" value="PPIase_PpiC_CS"/>
</dbReference>
<evidence type="ECO:0000259" key="8">
    <source>
        <dbReference type="PROSITE" id="PS50198"/>
    </source>
</evidence>
<dbReference type="Pfam" id="PF13616">
    <property type="entry name" value="Rotamase_3"/>
    <property type="match status" value="1"/>
</dbReference>
<dbReference type="InterPro" id="IPR000297">
    <property type="entry name" value="PPIase_PpiC"/>
</dbReference>
<evidence type="ECO:0000256" key="6">
    <source>
        <dbReference type="PROSITE-ProRule" id="PRU00278"/>
    </source>
</evidence>
<feature type="chain" id="PRO_5017357559" description="peptidylprolyl isomerase" evidence="7">
    <location>
        <begin position="17"/>
        <end position="264"/>
    </location>
</feature>
<evidence type="ECO:0000256" key="2">
    <source>
        <dbReference type="ARBA" id="ARBA00013194"/>
    </source>
</evidence>
<name>A0A388T911_TERA1</name>
<dbReference type="EC" id="5.2.1.8" evidence="2"/>
<keyword evidence="10" id="KW-1185">Reference proteome</keyword>
<feature type="domain" description="PpiC" evidence="8">
    <location>
        <begin position="128"/>
        <end position="219"/>
    </location>
</feature>
<dbReference type="Gene3D" id="1.10.8.1040">
    <property type="match status" value="1"/>
</dbReference>
<evidence type="ECO:0000256" key="7">
    <source>
        <dbReference type="SAM" id="SignalP"/>
    </source>
</evidence>
<comment type="caution">
    <text evidence="9">The sequence shown here is derived from an EMBL/GenBank/DDBJ whole genome shotgun (WGS) entry which is preliminary data.</text>
</comment>
<dbReference type="InterPro" id="IPR050245">
    <property type="entry name" value="PrsA_foldase"/>
</dbReference>
<dbReference type="EMBL" id="BGZN01000006">
    <property type="protein sequence ID" value="GBR73102.1"/>
    <property type="molecule type" value="Genomic_DNA"/>
</dbReference>
<dbReference type="InterPro" id="IPR027304">
    <property type="entry name" value="Trigger_fact/SurA_dom_sf"/>
</dbReference>
<keyword evidence="4 6" id="KW-0697">Rotamase</keyword>
<organism evidence="9 10">
    <name type="scientific">Termititenax aidoneus</name>
    <dbReference type="NCBI Taxonomy" id="2218524"/>
    <lineage>
        <taxon>Bacteria</taxon>
        <taxon>Bacillati</taxon>
        <taxon>Candidatus Margulisiibacteriota</taxon>
        <taxon>Candidatus Termititenacia</taxon>
        <taxon>Candidatus Termititenacales</taxon>
        <taxon>Candidatus Termititenacaceae</taxon>
        <taxon>Candidatus Termititenax</taxon>
    </lineage>
</organism>
<protein>
    <recommendedName>
        <fullName evidence="2">peptidylprolyl isomerase</fullName>
        <ecNumber evidence="2">5.2.1.8</ecNumber>
    </recommendedName>
</protein>
<dbReference type="PANTHER" id="PTHR47245:SF1">
    <property type="entry name" value="FOLDASE PROTEIN PRSA"/>
    <property type="match status" value="1"/>
</dbReference>
<keyword evidence="3 7" id="KW-0732">Signal</keyword>
<dbReference type="PROSITE" id="PS50198">
    <property type="entry name" value="PPIC_PPIASE_2"/>
    <property type="match status" value="1"/>
</dbReference>
<comment type="catalytic activity">
    <reaction evidence="1">
        <text>[protein]-peptidylproline (omega=180) = [protein]-peptidylproline (omega=0)</text>
        <dbReference type="Rhea" id="RHEA:16237"/>
        <dbReference type="Rhea" id="RHEA-COMP:10747"/>
        <dbReference type="Rhea" id="RHEA-COMP:10748"/>
        <dbReference type="ChEBI" id="CHEBI:83833"/>
        <dbReference type="ChEBI" id="CHEBI:83834"/>
        <dbReference type="EC" id="5.2.1.8"/>
    </reaction>
</comment>
<feature type="signal peptide" evidence="7">
    <location>
        <begin position="1"/>
        <end position="16"/>
    </location>
</feature>
<dbReference type="Gene3D" id="3.10.50.40">
    <property type="match status" value="1"/>
</dbReference>
<evidence type="ECO:0000256" key="3">
    <source>
        <dbReference type="ARBA" id="ARBA00022729"/>
    </source>
</evidence>
<keyword evidence="5 6" id="KW-0413">Isomerase</keyword>
<evidence type="ECO:0000313" key="10">
    <source>
        <dbReference type="Proteomes" id="UP000269352"/>
    </source>
</evidence>
<sequence>MKRFLFVFFLLSSLFAADKILATIGATNITEADVKAYVDTLPAQYTQFYSTAEGQREILNRLVNNKLLAIEAKAQGYEKNPEVLKILENVKEDIMTDRYIRNSVADITVNDTEVSKYYEDNKAKFVQPEAVRASHILVDTEEELKTAQAELGKGRDFSDVAKEFSTDPGSAAQGGDLGFFTKGQMVEPFEQAAFALKKGETTKSAVKTQFGWHIIKATDRRAETQRPLNEIRQDIREALLQQKQTEKYNQLVETAKKKYPVNLK</sequence>
<gene>
    <name evidence="9" type="primary">ppiC</name>
    <name evidence="9" type="ORF">NO1_0543</name>
</gene>
<dbReference type="PANTHER" id="PTHR47245">
    <property type="entry name" value="PEPTIDYLPROLYL ISOMERASE"/>
    <property type="match status" value="1"/>
</dbReference>
<reference evidence="9 10" key="1">
    <citation type="journal article" date="2019" name="ISME J.">
        <title>Genome analyses of uncultured TG2/ZB3 bacteria in 'Margulisbacteria' specifically attached to ectosymbiotic spirochetes of protists in the termite gut.</title>
        <authorList>
            <person name="Utami Y.D."/>
            <person name="Kuwahara H."/>
            <person name="Igai K."/>
            <person name="Murakami T."/>
            <person name="Sugaya K."/>
            <person name="Morikawa T."/>
            <person name="Nagura Y."/>
            <person name="Yuki M."/>
            <person name="Deevong P."/>
            <person name="Inoue T."/>
            <person name="Kihara K."/>
            <person name="Lo N."/>
            <person name="Yamada A."/>
            <person name="Ohkuma M."/>
            <person name="Hongoh Y."/>
        </authorList>
    </citation>
    <scope>NUCLEOTIDE SEQUENCE [LARGE SCALE GENOMIC DNA]</scope>
    <source>
        <strain evidence="9">NkOx7-01</strain>
    </source>
</reference>
<dbReference type="AlphaFoldDB" id="A0A388T911"/>
<proteinExistence type="predicted"/>
<evidence type="ECO:0000256" key="5">
    <source>
        <dbReference type="ARBA" id="ARBA00023235"/>
    </source>
</evidence>